<evidence type="ECO:0000313" key="12">
    <source>
        <dbReference type="EMBL" id="VAX08435.1"/>
    </source>
</evidence>
<evidence type="ECO:0000256" key="3">
    <source>
        <dbReference type="ARBA" id="ARBA00011245"/>
    </source>
</evidence>
<name>A0A3B1BQ21_9ZZZZ</name>
<comment type="subcellular location">
    <subcellularLocation>
        <location evidence="1">Periplasm</location>
    </subcellularLocation>
</comment>
<comment type="function">
    <text evidence="10">Involved in mercury resistance. Acts as a mercury scavenger that specifically binds to a mercuric ion in the periplasm and probably passes it to the cytoplasmic mercuric reductase MerA via the mercuric transport protein MerT.</text>
</comment>
<dbReference type="PROSITE" id="PS50846">
    <property type="entry name" value="HMA_2"/>
    <property type="match status" value="1"/>
</dbReference>
<dbReference type="FunFam" id="3.30.70.100:FF:000001">
    <property type="entry name" value="ATPase copper transporting beta"/>
    <property type="match status" value="1"/>
</dbReference>
<dbReference type="InterPro" id="IPR036163">
    <property type="entry name" value="HMA_dom_sf"/>
</dbReference>
<feature type="domain" description="HMA" evidence="11">
    <location>
        <begin position="24"/>
        <end position="90"/>
    </location>
</feature>
<dbReference type="InterPro" id="IPR011795">
    <property type="entry name" value="MerP"/>
</dbReference>
<evidence type="ECO:0000256" key="9">
    <source>
        <dbReference type="ARBA" id="ARBA00033174"/>
    </source>
</evidence>
<dbReference type="CDD" id="cd00371">
    <property type="entry name" value="HMA"/>
    <property type="match status" value="1"/>
</dbReference>
<evidence type="ECO:0000256" key="6">
    <source>
        <dbReference type="ARBA" id="ARBA00022729"/>
    </source>
</evidence>
<keyword evidence="6" id="KW-0732">Signal</keyword>
<protein>
    <recommendedName>
        <fullName evidence="4">Mercuric transport protein periplasmic component</fullName>
    </recommendedName>
    <alternativeName>
        <fullName evidence="9">Mercury scavenger protein</fullName>
    </alternativeName>
    <alternativeName>
        <fullName evidence="8">Periplasmic mercury ion-binding protein</fullName>
    </alternativeName>
</protein>
<dbReference type="InterPro" id="IPR006121">
    <property type="entry name" value="HMA_dom"/>
</dbReference>
<comment type="subunit">
    <text evidence="3">Monomer.</text>
</comment>
<evidence type="ECO:0000256" key="2">
    <source>
        <dbReference type="ARBA" id="ARBA00005938"/>
    </source>
</evidence>
<organism evidence="12">
    <name type="scientific">hydrothermal vent metagenome</name>
    <dbReference type="NCBI Taxonomy" id="652676"/>
    <lineage>
        <taxon>unclassified sequences</taxon>
        <taxon>metagenomes</taxon>
        <taxon>ecological metagenomes</taxon>
    </lineage>
</organism>
<dbReference type="GO" id="GO:0042597">
    <property type="term" value="C:periplasmic space"/>
    <property type="evidence" value="ECO:0007669"/>
    <property type="project" value="UniProtKB-SubCell"/>
</dbReference>
<dbReference type="GO" id="GO:0015097">
    <property type="term" value="F:mercury ion transmembrane transporter activity"/>
    <property type="evidence" value="ECO:0007669"/>
    <property type="project" value="InterPro"/>
</dbReference>
<evidence type="ECO:0000256" key="5">
    <source>
        <dbReference type="ARBA" id="ARBA00022723"/>
    </source>
</evidence>
<dbReference type="PROSITE" id="PS01047">
    <property type="entry name" value="HMA_1"/>
    <property type="match status" value="1"/>
</dbReference>
<dbReference type="SUPFAM" id="SSF55008">
    <property type="entry name" value="HMA, heavy metal-associated domain"/>
    <property type="match status" value="1"/>
</dbReference>
<keyword evidence="5" id="KW-0479">Metal-binding</keyword>
<accession>A0A3B1BQ21</accession>
<keyword evidence="7" id="KW-0574">Periplasm</keyword>
<dbReference type="Gene3D" id="3.30.70.100">
    <property type="match status" value="1"/>
</dbReference>
<dbReference type="GO" id="GO:0045340">
    <property type="term" value="F:mercury ion binding"/>
    <property type="evidence" value="ECO:0007669"/>
    <property type="project" value="InterPro"/>
</dbReference>
<evidence type="ECO:0000256" key="4">
    <source>
        <dbReference type="ARBA" id="ARBA00013601"/>
    </source>
</evidence>
<evidence type="ECO:0000256" key="10">
    <source>
        <dbReference type="ARBA" id="ARBA00045344"/>
    </source>
</evidence>
<dbReference type="PRINTS" id="PR00946">
    <property type="entry name" value="HGSCAVENGER"/>
</dbReference>
<dbReference type="InterPro" id="IPR017969">
    <property type="entry name" value="Heavy-metal-associated_CS"/>
</dbReference>
<proteinExistence type="inferred from homology"/>
<gene>
    <name evidence="12" type="ORF">MNBD_ALPHA03-909</name>
</gene>
<dbReference type="Pfam" id="PF00403">
    <property type="entry name" value="HMA"/>
    <property type="match status" value="1"/>
</dbReference>
<comment type="similarity">
    <text evidence="2">Belongs to the MerP family.</text>
</comment>
<evidence type="ECO:0000259" key="11">
    <source>
        <dbReference type="PROSITE" id="PS50846"/>
    </source>
</evidence>
<sequence>MIKTILASILLFTATSYGAVAGTVTATLQVENMTCASCPVIVRKALLSVEGVETVTVDLETKTANVTFDDSKTSLGIITNATGKAGFPSGVKAE</sequence>
<dbReference type="InterPro" id="IPR001802">
    <property type="entry name" value="MerP/CopZ"/>
</dbReference>
<evidence type="ECO:0000256" key="7">
    <source>
        <dbReference type="ARBA" id="ARBA00022764"/>
    </source>
</evidence>
<reference evidence="12" key="1">
    <citation type="submission" date="2018-06" db="EMBL/GenBank/DDBJ databases">
        <authorList>
            <person name="Zhirakovskaya E."/>
        </authorList>
    </citation>
    <scope>NUCLEOTIDE SEQUENCE</scope>
</reference>
<dbReference type="EMBL" id="UOFW01000240">
    <property type="protein sequence ID" value="VAX08435.1"/>
    <property type="molecule type" value="Genomic_DNA"/>
</dbReference>
<evidence type="ECO:0000256" key="1">
    <source>
        <dbReference type="ARBA" id="ARBA00004418"/>
    </source>
</evidence>
<dbReference type="NCBIfam" id="TIGR02052">
    <property type="entry name" value="MerP"/>
    <property type="match status" value="1"/>
</dbReference>
<evidence type="ECO:0000256" key="8">
    <source>
        <dbReference type="ARBA" id="ARBA00030957"/>
    </source>
</evidence>
<dbReference type="AlphaFoldDB" id="A0A3B1BQ21"/>